<dbReference type="Gene3D" id="3.40.50.2300">
    <property type="match status" value="1"/>
</dbReference>
<comment type="caution">
    <text evidence="4">The sequence shown here is derived from an EMBL/GenBank/DDBJ whole genome shotgun (WGS) entry which is preliminary data.</text>
</comment>
<dbReference type="InterPro" id="IPR050595">
    <property type="entry name" value="Bact_response_regulator"/>
</dbReference>
<name>A0A0W0VY00_9GAMM</name>
<dbReference type="OrthoDB" id="9782655at2"/>
<keyword evidence="1 2" id="KW-0597">Phosphoprotein</keyword>
<feature type="modified residue" description="4-aspartylphosphate" evidence="2">
    <location>
        <position position="53"/>
    </location>
</feature>
<dbReference type="Pfam" id="PF00072">
    <property type="entry name" value="Response_reg"/>
    <property type="match status" value="1"/>
</dbReference>
<dbReference type="SMART" id="SM00448">
    <property type="entry name" value="REC"/>
    <property type="match status" value="1"/>
</dbReference>
<dbReference type="GO" id="GO:0000160">
    <property type="term" value="P:phosphorelay signal transduction system"/>
    <property type="evidence" value="ECO:0007669"/>
    <property type="project" value="InterPro"/>
</dbReference>
<dbReference type="RefSeq" id="WP_058453137.1">
    <property type="nucleotide sequence ID" value="NZ_CAAAIB010000014.1"/>
</dbReference>
<accession>A0A0W0VY00</accession>
<dbReference type="InterPro" id="IPR001789">
    <property type="entry name" value="Sig_transdc_resp-reg_receiver"/>
</dbReference>
<evidence type="ECO:0000259" key="3">
    <source>
        <dbReference type="PROSITE" id="PS50110"/>
    </source>
</evidence>
<keyword evidence="5" id="KW-1185">Reference proteome</keyword>
<dbReference type="PATRIC" id="fig|466.6.peg.2589"/>
<dbReference type="PANTHER" id="PTHR44591:SF25">
    <property type="entry name" value="CHEMOTAXIS TWO-COMPONENT RESPONSE REGULATOR"/>
    <property type="match status" value="1"/>
</dbReference>
<dbReference type="EMBL" id="LNYL01000048">
    <property type="protein sequence ID" value="KTD24897.1"/>
    <property type="molecule type" value="Genomic_DNA"/>
</dbReference>
<organism evidence="4 5">
    <name type="scientific">Legionella maceachernii</name>
    <dbReference type="NCBI Taxonomy" id="466"/>
    <lineage>
        <taxon>Bacteria</taxon>
        <taxon>Pseudomonadati</taxon>
        <taxon>Pseudomonadota</taxon>
        <taxon>Gammaproteobacteria</taxon>
        <taxon>Legionellales</taxon>
        <taxon>Legionellaceae</taxon>
        <taxon>Legionella</taxon>
    </lineage>
</organism>
<dbReference type="InterPro" id="IPR011006">
    <property type="entry name" value="CheY-like_superfamily"/>
</dbReference>
<dbReference type="AlphaFoldDB" id="A0A0W0VY00"/>
<evidence type="ECO:0000256" key="2">
    <source>
        <dbReference type="PROSITE-ProRule" id="PRU00169"/>
    </source>
</evidence>
<dbReference type="SUPFAM" id="SSF52172">
    <property type="entry name" value="CheY-like"/>
    <property type="match status" value="1"/>
</dbReference>
<evidence type="ECO:0000313" key="5">
    <source>
        <dbReference type="Proteomes" id="UP000054908"/>
    </source>
</evidence>
<sequence length="120" mass="13868">MKKKIYILDDNQSVCNAICFLFESMNFKTQIYQDPIRFLEEYSKEEKGCLIVDLFMPSLNGLELIKTLKQKNSALDIILISGYVSEETKKQVMNEGAKVFLPKPLNIEILLEEVCKILDK</sequence>
<proteinExistence type="predicted"/>
<gene>
    <name evidence="4" type="ORF">Lmac_2434</name>
</gene>
<dbReference type="Proteomes" id="UP000054908">
    <property type="component" value="Unassembled WGS sequence"/>
</dbReference>
<feature type="domain" description="Response regulatory" evidence="3">
    <location>
        <begin position="4"/>
        <end position="118"/>
    </location>
</feature>
<evidence type="ECO:0000313" key="4">
    <source>
        <dbReference type="EMBL" id="KTD24897.1"/>
    </source>
</evidence>
<dbReference type="PROSITE" id="PS50110">
    <property type="entry name" value="RESPONSE_REGULATORY"/>
    <property type="match status" value="1"/>
</dbReference>
<dbReference type="PANTHER" id="PTHR44591">
    <property type="entry name" value="STRESS RESPONSE REGULATOR PROTEIN 1"/>
    <property type="match status" value="1"/>
</dbReference>
<evidence type="ECO:0000256" key="1">
    <source>
        <dbReference type="ARBA" id="ARBA00022553"/>
    </source>
</evidence>
<protein>
    <submittedName>
        <fullName evidence="4">Regulatory protein (GGDEF domain)</fullName>
    </submittedName>
</protein>
<dbReference type="STRING" id="466.Lmac_2434"/>
<reference evidence="4 5" key="1">
    <citation type="submission" date="2015-11" db="EMBL/GenBank/DDBJ databases">
        <title>Genomic analysis of 38 Legionella species identifies large and diverse effector repertoires.</title>
        <authorList>
            <person name="Burstein D."/>
            <person name="Amaro F."/>
            <person name="Zusman T."/>
            <person name="Lifshitz Z."/>
            <person name="Cohen O."/>
            <person name="Gilbert J.A."/>
            <person name="Pupko T."/>
            <person name="Shuman H.A."/>
            <person name="Segal G."/>
        </authorList>
    </citation>
    <scope>NUCLEOTIDE SEQUENCE [LARGE SCALE GENOMIC DNA]</scope>
    <source>
        <strain evidence="4 5">PX-1-G2-E2</strain>
    </source>
</reference>